<reference evidence="5 6" key="1">
    <citation type="submission" date="2019-01" db="EMBL/GenBank/DDBJ databases">
        <authorList>
            <person name="Chen W.-M."/>
        </authorList>
    </citation>
    <scope>NUCLEOTIDE SEQUENCE [LARGE SCALE GENOMIC DNA]</scope>
    <source>
        <strain evidence="5 6">KYPY4</strain>
    </source>
</reference>
<dbReference type="EMBL" id="SACR01000001">
    <property type="protein sequence ID" value="RVU49156.1"/>
    <property type="molecule type" value="Genomic_DNA"/>
</dbReference>
<organism evidence="5 6">
    <name type="scientific">Rubrivivax rivuli</name>
    <dbReference type="NCBI Taxonomy" id="1862385"/>
    <lineage>
        <taxon>Bacteria</taxon>
        <taxon>Pseudomonadati</taxon>
        <taxon>Pseudomonadota</taxon>
        <taxon>Betaproteobacteria</taxon>
        <taxon>Burkholderiales</taxon>
        <taxon>Sphaerotilaceae</taxon>
        <taxon>Rubrivivax</taxon>
    </lineage>
</organism>
<sequence>MKQNLVHRTLSSAIAEQLRQGILSGTHAAGSQLRQDALAAQFGVSRIPVREALFQLEAEGLVQIAPHKGAIVSTFSRAEIDDVFDLRALLEPRLLRSSAPLLTEADFADIAQLDQAFAGAIAQQDVAHWGELNARFHQALYRHARQPRTLAIVTQLLQTSERYTRVQMNRANPHQALPRAEREHRKLLQLCRTGQLDAACAHLAGHIEAVRKDLHRLLNPAPTPQRRQQRTPAA</sequence>
<proteinExistence type="predicted"/>
<feature type="domain" description="HTH gntR-type" evidence="4">
    <location>
        <begin position="8"/>
        <end position="75"/>
    </location>
</feature>
<dbReference type="GO" id="GO:0003677">
    <property type="term" value="F:DNA binding"/>
    <property type="evidence" value="ECO:0007669"/>
    <property type="project" value="UniProtKB-KW"/>
</dbReference>
<dbReference type="PRINTS" id="PR00035">
    <property type="entry name" value="HTHGNTR"/>
</dbReference>
<dbReference type="InterPro" id="IPR036388">
    <property type="entry name" value="WH-like_DNA-bd_sf"/>
</dbReference>
<dbReference type="InterPro" id="IPR011711">
    <property type="entry name" value="GntR_C"/>
</dbReference>
<keyword evidence="3" id="KW-0804">Transcription</keyword>
<dbReference type="InterPro" id="IPR000524">
    <property type="entry name" value="Tscrpt_reg_HTH_GntR"/>
</dbReference>
<dbReference type="RefSeq" id="WP_128226795.1">
    <property type="nucleotide sequence ID" value="NZ_SACR01000001.1"/>
</dbReference>
<dbReference type="Pfam" id="PF07729">
    <property type="entry name" value="FCD"/>
    <property type="match status" value="1"/>
</dbReference>
<name>A0A437RQT7_9BURK</name>
<dbReference type="Gene3D" id="1.20.120.530">
    <property type="entry name" value="GntR ligand-binding domain-like"/>
    <property type="match status" value="1"/>
</dbReference>
<keyword evidence="1" id="KW-0805">Transcription regulation</keyword>
<comment type="caution">
    <text evidence="5">The sequence shown here is derived from an EMBL/GenBank/DDBJ whole genome shotgun (WGS) entry which is preliminary data.</text>
</comment>
<dbReference type="SUPFAM" id="SSF48008">
    <property type="entry name" value="GntR ligand-binding domain-like"/>
    <property type="match status" value="1"/>
</dbReference>
<dbReference type="InterPro" id="IPR036390">
    <property type="entry name" value="WH_DNA-bd_sf"/>
</dbReference>
<dbReference type="Pfam" id="PF00392">
    <property type="entry name" value="GntR"/>
    <property type="match status" value="1"/>
</dbReference>
<keyword evidence="6" id="KW-1185">Reference proteome</keyword>
<dbReference type="PROSITE" id="PS50949">
    <property type="entry name" value="HTH_GNTR"/>
    <property type="match status" value="1"/>
</dbReference>
<keyword evidence="2" id="KW-0238">DNA-binding</keyword>
<dbReference type="CDD" id="cd07377">
    <property type="entry name" value="WHTH_GntR"/>
    <property type="match status" value="1"/>
</dbReference>
<evidence type="ECO:0000259" key="4">
    <source>
        <dbReference type="PROSITE" id="PS50949"/>
    </source>
</evidence>
<evidence type="ECO:0000313" key="6">
    <source>
        <dbReference type="Proteomes" id="UP000285575"/>
    </source>
</evidence>
<dbReference type="PANTHER" id="PTHR43537">
    <property type="entry name" value="TRANSCRIPTIONAL REGULATOR, GNTR FAMILY"/>
    <property type="match status" value="1"/>
</dbReference>
<gene>
    <name evidence="5" type="ORF">EOE66_00785</name>
</gene>
<evidence type="ECO:0000256" key="1">
    <source>
        <dbReference type="ARBA" id="ARBA00023015"/>
    </source>
</evidence>
<dbReference type="Proteomes" id="UP000285575">
    <property type="component" value="Unassembled WGS sequence"/>
</dbReference>
<evidence type="ECO:0000313" key="5">
    <source>
        <dbReference type="EMBL" id="RVU49156.1"/>
    </source>
</evidence>
<dbReference type="SUPFAM" id="SSF46785">
    <property type="entry name" value="Winged helix' DNA-binding domain"/>
    <property type="match status" value="1"/>
</dbReference>
<dbReference type="PANTHER" id="PTHR43537:SF41">
    <property type="entry name" value="TRANSCRIPTIONAL REGULATORY PROTEIN"/>
    <property type="match status" value="1"/>
</dbReference>
<protein>
    <submittedName>
        <fullName evidence="5">GntR family transcriptional regulator</fullName>
    </submittedName>
</protein>
<evidence type="ECO:0000256" key="3">
    <source>
        <dbReference type="ARBA" id="ARBA00023163"/>
    </source>
</evidence>
<dbReference type="OrthoDB" id="9799812at2"/>
<accession>A0A437RQT7</accession>
<evidence type="ECO:0000256" key="2">
    <source>
        <dbReference type="ARBA" id="ARBA00023125"/>
    </source>
</evidence>
<dbReference type="Gene3D" id="1.10.10.10">
    <property type="entry name" value="Winged helix-like DNA-binding domain superfamily/Winged helix DNA-binding domain"/>
    <property type="match status" value="1"/>
</dbReference>
<dbReference type="GO" id="GO:0003700">
    <property type="term" value="F:DNA-binding transcription factor activity"/>
    <property type="evidence" value="ECO:0007669"/>
    <property type="project" value="InterPro"/>
</dbReference>
<dbReference type="SMART" id="SM00895">
    <property type="entry name" value="FCD"/>
    <property type="match status" value="1"/>
</dbReference>
<dbReference type="InterPro" id="IPR008920">
    <property type="entry name" value="TF_FadR/GntR_C"/>
</dbReference>
<dbReference type="AlphaFoldDB" id="A0A437RQT7"/>
<dbReference type="SMART" id="SM00345">
    <property type="entry name" value="HTH_GNTR"/>
    <property type="match status" value="1"/>
</dbReference>